<dbReference type="EMBL" id="FTNK01000020">
    <property type="protein sequence ID" value="SIR58323.1"/>
    <property type="molecule type" value="Genomic_DNA"/>
</dbReference>
<dbReference type="InterPro" id="IPR036390">
    <property type="entry name" value="WH_DNA-bd_sf"/>
</dbReference>
<dbReference type="SMART" id="SM00346">
    <property type="entry name" value="HTH_ICLR"/>
    <property type="match status" value="1"/>
</dbReference>
<feature type="domain" description="IclR-ED" evidence="5">
    <location>
        <begin position="69"/>
        <end position="251"/>
    </location>
</feature>
<dbReference type="SUPFAM" id="SSF55781">
    <property type="entry name" value="GAF domain-like"/>
    <property type="match status" value="1"/>
</dbReference>
<dbReference type="InterPro" id="IPR014757">
    <property type="entry name" value="Tscrpt_reg_IclR_C"/>
</dbReference>
<dbReference type="Pfam" id="PF09339">
    <property type="entry name" value="HTH_IclR"/>
    <property type="match status" value="1"/>
</dbReference>
<dbReference type="InterPro" id="IPR029016">
    <property type="entry name" value="GAF-like_dom_sf"/>
</dbReference>
<organism evidence="6 7">
    <name type="scientific">Paenibacillus macquariensis</name>
    <dbReference type="NCBI Taxonomy" id="948756"/>
    <lineage>
        <taxon>Bacteria</taxon>
        <taxon>Bacillati</taxon>
        <taxon>Bacillota</taxon>
        <taxon>Bacilli</taxon>
        <taxon>Bacillales</taxon>
        <taxon>Paenibacillaceae</taxon>
        <taxon>Paenibacillus</taxon>
    </lineage>
</organism>
<dbReference type="SUPFAM" id="SSF46785">
    <property type="entry name" value="Winged helix' DNA-binding domain"/>
    <property type="match status" value="1"/>
</dbReference>
<proteinExistence type="predicted"/>
<evidence type="ECO:0000256" key="2">
    <source>
        <dbReference type="ARBA" id="ARBA00023125"/>
    </source>
</evidence>
<reference evidence="6 7" key="1">
    <citation type="submission" date="2017-01" db="EMBL/GenBank/DDBJ databases">
        <authorList>
            <person name="Varghese N."/>
            <person name="Submissions S."/>
        </authorList>
    </citation>
    <scope>NUCLEOTIDE SEQUENCE [LARGE SCALE GENOMIC DNA]</scope>
    <source>
        <strain evidence="6 7">ATCC 23464</strain>
    </source>
</reference>
<feature type="domain" description="HTH iclR-type" evidence="4">
    <location>
        <begin position="7"/>
        <end position="68"/>
    </location>
</feature>
<dbReference type="Gene3D" id="3.30.450.40">
    <property type="match status" value="1"/>
</dbReference>
<dbReference type="InterPro" id="IPR036388">
    <property type="entry name" value="WH-like_DNA-bd_sf"/>
</dbReference>
<dbReference type="InterPro" id="IPR005471">
    <property type="entry name" value="Tscrpt_reg_IclR_N"/>
</dbReference>
<dbReference type="PROSITE" id="PS51077">
    <property type="entry name" value="HTH_ICLR"/>
    <property type="match status" value="1"/>
</dbReference>
<dbReference type="RefSeq" id="WP_068590478.1">
    <property type="nucleotide sequence ID" value="NZ_FTNK01000020.1"/>
</dbReference>
<keyword evidence="3" id="KW-0804">Transcription</keyword>
<dbReference type="Pfam" id="PF01614">
    <property type="entry name" value="IclR_C"/>
    <property type="match status" value="1"/>
</dbReference>
<dbReference type="Proteomes" id="UP000186666">
    <property type="component" value="Unassembled WGS sequence"/>
</dbReference>
<gene>
    <name evidence="6" type="ORF">SAMN05421578_12042</name>
</gene>
<evidence type="ECO:0000313" key="7">
    <source>
        <dbReference type="Proteomes" id="UP000186666"/>
    </source>
</evidence>
<evidence type="ECO:0000259" key="4">
    <source>
        <dbReference type="PROSITE" id="PS51077"/>
    </source>
</evidence>
<accession>A0ABY1KC22</accession>
<sequence length="254" mass="28350">MDKKYWVPALEKADGILRLISEEPRKYRLIDLSTQLGIHKSSMYSILNTMEALDWVNRDANDTYAIGSATGRWGNSYTQGQDIITSFHREASITRDRLQETIQLARLEGNEVLYLAKEEAPTMVRLASGPGMKFPAHVTALGKVLLSFVDDTELDLLYPIQELTAATEYSLKTKVDLVKQLREICDEGIAFDEQEVIVGFSCVSAPILSKSGEAIAAVSCSMPQHIWAKKKDVAVAEIRQLASRLSQFQGDDHK</sequence>
<keyword evidence="7" id="KW-1185">Reference proteome</keyword>
<name>A0ABY1KC22_9BACL</name>
<dbReference type="InterPro" id="IPR050707">
    <property type="entry name" value="HTH_MetabolicPath_Reg"/>
</dbReference>
<keyword evidence="1" id="KW-0805">Transcription regulation</keyword>
<keyword evidence="2" id="KW-0238">DNA-binding</keyword>
<dbReference type="PROSITE" id="PS51078">
    <property type="entry name" value="ICLR_ED"/>
    <property type="match status" value="1"/>
</dbReference>
<dbReference type="Gene3D" id="1.10.10.10">
    <property type="entry name" value="Winged helix-like DNA-binding domain superfamily/Winged helix DNA-binding domain"/>
    <property type="match status" value="1"/>
</dbReference>
<evidence type="ECO:0000259" key="5">
    <source>
        <dbReference type="PROSITE" id="PS51078"/>
    </source>
</evidence>
<evidence type="ECO:0000313" key="6">
    <source>
        <dbReference type="EMBL" id="SIR58323.1"/>
    </source>
</evidence>
<evidence type="ECO:0000256" key="1">
    <source>
        <dbReference type="ARBA" id="ARBA00023015"/>
    </source>
</evidence>
<dbReference type="PANTHER" id="PTHR30136">
    <property type="entry name" value="HELIX-TURN-HELIX TRANSCRIPTIONAL REGULATOR, ICLR FAMILY"/>
    <property type="match status" value="1"/>
</dbReference>
<comment type="caution">
    <text evidence="6">The sequence shown here is derived from an EMBL/GenBank/DDBJ whole genome shotgun (WGS) entry which is preliminary data.</text>
</comment>
<evidence type="ECO:0000256" key="3">
    <source>
        <dbReference type="ARBA" id="ARBA00023163"/>
    </source>
</evidence>
<protein>
    <submittedName>
        <fullName evidence="6">Transcriptional regulator, IclR family</fullName>
    </submittedName>
</protein>
<dbReference type="PANTHER" id="PTHR30136:SF24">
    <property type="entry name" value="HTH-TYPE TRANSCRIPTIONAL REPRESSOR ALLR"/>
    <property type="match status" value="1"/>
</dbReference>